<dbReference type="InParanoid" id="D5GAK5"/>
<dbReference type="GeneID" id="9187488"/>
<dbReference type="HOGENOM" id="CLU_584210_0_0_1"/>
<dbReference type="eggNOG" id="KOG1721">
    <property type="taxonomic scope" value="Eukaryota"/>
</dbReference>
<feature type="domain" description="C2H2-type" evidence="7">
    <location>
        <begin position="82"/>
        <end position="111"/>
    </location>
</feature>
<dbReference type="SUPFAM" id="SSF57667">
    <property type="entry name" value="beta-beta-alpha zinc fingers"/>
    <property type="match status" value="2"/>
</dbReference>
<dbReference type="SMART" id="SM00355">
    <property type="entry name" value="ZnF_C2H2"/>
    <property type="match status" value="4"/>
</dbReference>
<sequence length="468" mass="51705">MDILELIDDREQTVAESSPRPFCCPEQSCNKSFNRKSDLQRHHRIHTNERPYSCTFPNCGKSFIQRSALTVHTRTHTGEKPHSCEYIGCGKCFSDSSSLARHRRIHTGKRPYSCPIDKCGKSFCRKTTLTKHARKNHQLRAENDVSDDDVEESDDDDLSPKASGKAGSRAQSKRLTKASARRAAPPSAPSRPSVLRTSSFAEPLTPHSPQSTVRSGHSSRNTSFSAASDSYRHSMPMAMTHSVHQHQPPTPQSPYYTEEDVGDGREISPNAIIHRDDEYGTTPTGPPPPLQGNRSFDTLSIVCSTPTTHQLLAAQQTLQSSPGSLSSCSSATTASCGSDYFYRAPQPTSSGHYQNMGQAISPGGIPPYPAQMPVHTGPSQHPIVMYSQNGQHQSNGILSPHSQAQAQQQQQQQPVWYDYPAYQQQILAAQTQPPQHRIYYTGVPVQDPNFIKTEQEQNLLPTPRGSFC</sequence>
<feature type="compositionally biased region" description="Low complexity" evidence="6">
    <location>
        <begin position="181"/>
        <end position="193"/>
    </location>
</feature>
<name>D5GAK5_TUBMM</name>
<evidence type="ECO:0000313" key="9">
    <source>
        <dbReference type="Proteomes" id="UP000006911"/>
    </source>
</evidence>
<dbReference type="GO" id="GO:0000981">
    <property type="term" value="F:DNA-binding transcription factor activity, RNA polymerase II-specific"/>
    <property type="evidence" value="ECO:0007669"/>
    <property type="project" value="TreeGrafter"/>
</dbReference>
<keyword evidence="2" id="KW-0677">Repeat</keyword>
<dbReference type="Gene3D" id="3.30.160.60">
    <property type="entry name" value="Classic Zinc Finger"/>
    <property type="match status" value="4"/>
</dbReference>
<evidence type="ECO:0000256" key="5">
    <source>
        <dbReference type="PROSITE-ProRule" id="PRU00042"/>
    </source>
</evidence>
<reference evidence="8 9" key="1">
    <citation type="journal article" date="2010" name="Nature">
        <title>Perigord black truffle genome uncovers evolutionary origins and mechanisms of symbiosis.</title>
        <authorList>
            <person name="Martin F."/>
            <person name="Kohler A."/>
            <person name="Murat C."/>
            <person name="Balestrini R."/>
            <person name="Coutinho P.M."/>
            <person name="Jaillon O."/>
            <person name="Montanini B."/>
            <person name="Morin E."/>
            <person name="Noel B."/>
            <person name="Percudani R."/>
            <person name="Porcel B."/>
            <person name="Rubini A."/>
            <person name="Amicucci A."/>
            <person name="Amselem J."/>
            <person name="Anthouard V."/>
            <person name="Arcioni S."/>
            <person name="Artiguenave F."/>
            <person name="Aury J.M."/>
            <person name="Ballario P."/>
            <person name="Bolchi A."/>
            <person name="Brenna A."/>
            <person name="Brun A."/>
            <person name="Buee M."/>
            <person name="Cantarel B."/>
            <person name="Chevalier G."/>
            <person name="Couloux A."/>
            <person name="Da Silva C."/>
            <person name="Denoeud F."/>
            <person name="Duplessis S."/>
            <person name="Ghignone S."/>
            <person name="Hilselberger B."/>
            <person name="Iotti M."/>
            <person name="Marcais B."/>
            <person name="Mello A."/>
            <person name="Miranda M."/>
            <person name="Pacioni G."/>
            <person name="Quesneville H."/>
            <person name="Riccioni C."/>
            <person name="Ruotolo R."/>
            <person name="Splivallo R."/>
            <person name="Stocchi V."/>
            <person name="Tisserant E."/>
            <person name="Viscomi A.R."/>
            <person name="Zambonelli A."/>
            <person name="Zampieri E."/>
            <person name="Henrissat B."/>
            <person name="Lebrun M.H."/>
            <person name="Paolocci F."/>
            <person name="Bonfante P."/>
            <person name="Ottonello S."/>
            <person name="Wincker P."/>
        </authorList>
    </citation>
    <scope>NUCLEOTIDE SEQUENCE [LARGE SCALE GENOMIC DNA]</scope>
    <source>
        <strain evidence="8 9">Mel28</strain>
    </source>
</reference>
<keyword evidence="3 5" id="KW-0863">Zinc-finger</keyword>
<feature type="region of interest" description="Disordered" evidence="6">
    <location>
        <begin position="135"/>
        <end position="263"/>
    </location>
</feature>
<dbReference type="InterPro" id="IPR013087">
    <property type="entry name" value="Znf_C2H2_type"/>
</dbReference>
<dbReference type="InterPro" id="IPR036236">
    <property type="entry name" value="Znf_C2H2_sf"/>
</dbReference>
<dbReference type="RefSeq" id="XP_002837357.1">
    <property type="nucleotide sequence ID" value="XM_002837311.1"/>
</dbReference>
<keyword evidence="9" id="KW-1185">Reference proteome</keyword>
<evidence type="ECO:0000259" key="7">
    <source>
        <dbReference type="PROSITE" id="PS50157"/>
    </source>
</evidence>
<evidence type="ECO:0000256" key="6">
    <source>
        <dbReference type="SAM" id="MobiDB-lite"/>
    </source>
</evidence>
<evidence type="ECO:0000256" key="3">
    <source>
        <dbReference type="ARBA" id="ARBA00022771"/>
    </source>
</evidence>
<evidence type="ECO:0000256" key="1">
    <source>
        <dbReference type="ARBA" id="ARBA00022723"/>
    </source>
</evidence>
<evidence type="ECO:0000256" key="2">
    <source>
        <dbReference type="ARBA" id="ARBA00022737"/>
    </source>
</evidence>
<dbReference type="FunFam" id="3.30.160.60:FF:000072">
    <property type="entry name" value="zinc finger protein 143 isoform X1"/>
    <property type="match status" value="1"/>
</dbReference>
<accession>D5GAK5</accession>
<dbReference type="AlphaFoldDB" id="D5GAK5"/>
<dbReference type="FunFam" id="3.30.160.60:FF:002343">
    <property type="entry name" value="Zinc finger protein 33A"/>
    <property type="match status" value="1"/>
</dbReference>
<feature type="region of interest" description="Disordered" evidence="6">
    <location>
        <begin position="390"/>
        <end position="411"/>
    </location>
</feature>
<dbReference type="KEGG" id="tml:GSTUM_00003625001"/>
<protein>
    <submittedName>
        <fullName evidence="8">(Perigord truffle) hypothetical protein</fullName>
    </submittedName>
</protein>
<evidence type="ECO:0000313" key="8">
    <source>
        <dbReference type="EMBL" id="CAZ81548.1"/>
    </source>
</evidence>
<dbReference type="GO" id="GO:0000978">
    <property type="term" value="F:RNA polymerase II cis-regulatory region sequence-specific DNA binding"/>
    <property type="evidence" value="ECO:0007669"/>
    <property type="project" value="UniProtKB-ARBA"/>
</dbReference>
<feature type="compositionally biased region" description="Polar residues" evidence="6">
    <location>
        <begin position="390"/>
        <end position="402"/>
    </location>
</feature>
<organism evidence="8 9">
    <name type="scientific">Tuber melanosporum (strain Mel28)</name>
    <name type="common">Perigord black truffle</name>
    <dbReference type="NCBI Taxonomy" id="656061"/>
    <lineage>
        <taxon>Eukaryota</taxon>
        <taxon>Fungi</taxon>
        <taxon>Dikarya</taxon>
        <taxon>Ascomycota</taxon>
        <taxon>Pezizomycotina</taxon>
        <taxon>Pezizomycetes</taxon>
        <taxon>Pezizales</taxon>
        <taxon>Tuberaceae</taxon>
        <taxon>Tuber</taxon>
    </lineage>
</organism>
<keyword evidence="1" id="KW-0479">Metal-binding</keyword>
<dbReference type="Pfam" id="PF00096">
    <property type="entry name" value="zf-C2H2"/>
    <property type="match status" value="4"/>
</dbReference>
<dbReference type="OMA" id="FAGCKKS"/>
<feature type="domain" description="C2H2-type" evidence="7">
    <location>
        <begin position="22"/>
        <end position="51"/>
    </location>
</feature>
<dbReference type="FunFam" id="3.30.160.60:FF:000125">
    <property type="entry name" value="Putative zinc finger protein 143"/>
    <property type="match status" value="1"/>
</dbReference>
<keyword evidence="4" id="KW-0862">Zinc</keyword>
<dbReference type="PANTHER" id="PTHR23235">
    <property type="entry name" value="KRUEPPEL-LIKE TRANSCRIPTION FACTOR"/>
    <property type="match status" value="1"/>
</dbReference>
<feature type="compositionally biased region" description="Polar residues" evidence="6">
    <location>
        <begin position="207"/>
        <end position="228"/>
    </location>
</feature>
<gene>
    <name evidence="8" type="ORF">GSTUM_00003625001</name>
</gene>
<evidence type="ECO:0000256" key="4">
    <source>
        <dbReference type="ARBA" id="ARBA00022833"/>
    </source>
</evidence>
<feature type="domain" description="C2H2-type" evidence="7">
    <location>
        <begin position="52"/>
        <end position="81"/>
    </location>
</feature>
<dbReference type="GO" id="GO:0008270">
    <property type="term" value="F:zinc ion binding"/>
    <property type="evidence" value="ECO:0007669"/>
    <property type="project" value="UniProtKB-KW"/>
</dbReference>
<dbReference type="PROSITE" id="PS50157">
    <property type="entry name" value="ZINC_FINGER_C2H2_2"/>
    <property type="match status" value="4"/>
</dbReference>
<dbReference type="PANTHER" id="PTHR23235:SF178">
    <property type="entry name" value="C2H2-TYPE DOMAIN-CONTAINING PROTEIN-RELATED"/>
    <property type="match status" value="1"/>
</dbReference>
<dbReference type="EMBL" id="FN430078">
    <property type="protein sequence ID" value="CAZ81548.1"/>
    <property type="molecule type" value="Genomic_DNA"/>
</dbReference>
<feature type="compositionally biased region" description="Acidic residues" evidence="6">
    <location>
        <begin position="144"/>
        <end position="157"/>
    </location>
</feature>
<dbReference type="Proteomes" id="UP000006911">
    <property type="component" value="Unassembled WGS sequence"/>
</dbReference>
<feature type="compositionally biased region" description="Basic residues" evidence="6">
    <location>
        <begin position="171"/>
        <end position="180"/>
    </location>
</feature>
<feature type="domain" description="C2H2-type" evidence="7">
    <location>
        <begin position="112"/>
        <end position="142"/>
    </location>
</feature>
<proteinExistence type="predicted"/>
<dbReference type="PROSITE" id="PS00028">
    <property type="entry name" value="ZINC_FINGER_C2H2_1"/>
    <property type="match status" value="4"/>
</dbReference>